<protein>
    <submittedName>
        <fullName evidence="1">Uncharacterized protein</fullName>
    </submittedName>
</protein>
<dbReference type="RefSeq" id="WP_183278831.1">
    <property type="nucleotide sequence ID" value="NZ_BLZR01000001.1"/>
</dbReference>
<dbReference type="AlphaFoldDB" id="A0A6V8SKL1"/>
<evidence type="ECO:0000313" key="2">
    <source>
        <dbReference type="Proteomes" id="UP000580568"/>
    </source>
</evidence>
<sequence length="387" mass="45041">MGKGENSIFIEPFDIKYIKRPHDILLNKAQIIESLILYDKIYLSLYGREKTISELISMLGEDIFKQCIKNKIIVFVNSDFSLGVRNKDNLGMQIGTPFIEATRDDEVEEKIDIIVKRTLQECWSTKGQSKKITRLILDNMESVKYKDFDNKMLRNNLLNELRDKELCKRNNNSALLDILGQSLLETAEYDIGLKDDKLIIETNLKDEDDKRRLFGILSGYMFNILYANTAIFTSSFVNSNTLWTRSSTTDIIESRFSKIYKNLDNQSKNFEYLCQIDNVPDIKKLSNEGKIDIKDALKIREKSGKLREFIFNLKSDNKEELVYEYLNLIDTQKPKYDNIPIKTIRFILGCIFPAAAAADMFILPKFEKRFTNNVRVKDLFDKDINNI</sequence>
<dbReference type="EMBL" id="BLZR01000001">
    <property type="protein sequence ID" value="GFP77460.1"/>
    <property type="molecule type" value="Genomic_DNA"/>
</dbReference>
<name>A0A6V8SKL1_9CLOT</name>
<reference evidence="1 2" key="1">
    <citation type="submission" date="2020-07" db="EMBL/GenBank/DDBJ databases">
        <title>A new beta-1,3-glucan-decomposing anaerobic bacterium isolated from anoxic soil subjected to biological soil disinfestation.</title>
        <authorList>
            <person name="Ueki A."/>
            <person name="Tonouchi A."/>
        </authorList>
    </citation>
    <scope>NUCLEOTIDE SEQUENCE [LARGE SCALE GENOMIC DNA]</scope>
    <source>
        <strain evidence="1 2">TW1</strain>
    </source>
</reference>
<accession>A0A6V8SKL1</accession>
<gene>
    <name evidence="1" type="ORF">bsdtw1_03588</name>
</gene>
<keyword evidence="2" id="KW-1185">Reference proteome</keyword>
<comment type="caution">
    <text evidence="1">The sequence shown here is derived from an EMBL/GenBank/DDBJ whole genome shotgun (WGS) entry which is preliminary data.</text>
</comment>
<organism evidence="1 2">
    <name type="scientific">Clostridium fungisolvens</name>
    <dbReference type="NCBI Taxonomy" id="1604897"/>
    <lineage>
        <taxon>Bacteria</taxon>
        <taxon>Bacillati</taxon>
        <taxon>Bacillota</taxon>
        <taxon>Clostridia</taxon>
        <taxon>Eubacteriales</taxon>
        <taxon>Clostridiaceae</taxon>
        <taxon>Clostridium</taxon>
    </lineage>
</organism>
<evidence type="ECO:0000313" key="1">
    <source>
        <dbReference type="EMBL" id="GFP77460.1"/>
    </source>
</evidence>
<proteinExistence type="predicted"/>
<dbReference type="Proteomes" id="UP000580568">
    <property type="component" value="Unassembled WGS sequence"/>
</dbReference>